<keyword evidence="4" id="KW-0820">tRNA-binding</keyword>
<accession>A0A2S2KPF0</accession>
<keyword evidence="8 15" id="KW-0479">Metal-binding</keyword>
<dbReference type="PROSITE" id="PS51918">
    <property type="entry name" value="RADICAL_SAM"/>
    <property type="match status" value="1"/>
</dbReference>
<evidence type="ECO:0000256" key="9">
    <source>
        <dbReference type="ARBA" id="ARBA00022884"/>
    </source>
</evidence>
<dbReference type="InterPro" id="IPR056591">
    <property type="entry name" value="ELP3-like_N"/>
</dbReference>
<evidence type="ECO:0000256" key="2">
    <source>
        <dbReference type="ARBA" id="ARBA00005494"/>
    </source>
</evidence>
<evidence type="ECO:0000313" key="18">
    <source>
        <dbReference type="Proteomes" id="UP000245829"/>
    </source>
</evidence>
<comment type="pathway">
    <text evidence="1">tRNA modification.</text>
</comment>
<evidence type="ECO:0000256" key="7">
    <source>
        <dbReference type="ARBA" id="ARBA00022694"/>
    </source>
</evidence>
<keyword evidence="7" id="KW-0819">tRNA processing</keyword>
<evidence type="ECO:0000256" key="10">
    <source>
        <dbReference type="ARBA" id="ARBA00023004"/>
    </source>
</evidence>
<evidence type="ECO:0000256" key="15">
    <source>
        <dbReference type="PIRSR" id="PIRSR005669-1"/>
    </source>
</evidence>
<keyword evidence="12" id="KW-0012">Acyltransferase</keyword>
<keyword evidence="9" id="KW-0694">RNA-binding</keyword>
<dbReference type="InterPro" id="IPR058240">
    <property type="entry name" value="rSAM_sf"/>
</dbReference>
<keyword evidence="6" id="KW-0949">S-adenosyl-L-methionine</keyword>
<evidence type="ECO:0000256" key="4">
    <source>
        <dbReference type="ARBA" id="ARBA00022555"/>
    </source>
</evidence>
<dbReference type="GO" id="GO:0005737">
    <property type="term" value="C:cytoplasm"/>
    <property type="evidence" value="ECO:0007669"/>
    <property type="project" value="TreeGrafter"/>
</dbReference>
<dbReference type="NCBIfam" id="TIGR01211">
    <property type="entry name" value="ELP3"/>
    <property type="match status" value="1"/>
</dbReference>
<dbReference type="InterPro" id="IPR039661">
    <property type="entry name" value="ELP3"/>
</dbReference>
<dbReference type="GO" id="GO:0051539">
    <property type="term" value="F:4 iron, 4 sulfur cluster binding"/>
    <property type="evidence" value="ECO:0007669"/>
    <property type="project" value="UniProtKB-KW"/>
</dbReference>
<dbReference type="EMBL" id="BGKI01000001">
    <property type="protein sequence ID" value="GBH33522.1"/>
    <property type="molecule type" value="Genomic_DNA"/>
</dbReference>
<gene>
    <name evidence="17" type="ORF">NZNM25_03130</name>
</gene>
<dbReference type="SFLD" id="SFLDS00029">
    <property type="entry name" value="Radical_SAM"/>
    <property type="match status" value="1"/>
</dbReference>
<dbReference type="PANTHER" id="PTHR11135:SF0">
    <property type="entry name" value="ELONGATOR COMPLEX PROTEIN 3"/>
    <property type="match status" value="1"/>
</dbReference>
<dbReference type="GO" id="GO:0046872">
    <property type="term" value="F:metal ion binding"/>
    <property type="evidence" value="ECO:0007669"/>
    <property type="project" value="UniProtKB-KW"/>
</dbReference>
<feature type="domain" description="Radical SAM core" evidence="16">
    <location>
        <begin position="74"/>
        <end position="356"/>
    </location>
</feature>
<feature type="binding site" evidence="15">
    <location>
        <position position="99"/>
    </location>
    <ligand>
        <name>[4Fe-4S] cluster</name>
        <dbReference type="ChEBI" id="CHEBI:49883"/>
        <note>4Fe-4S-S-AdoMet</note>
    </ligand>
</feature>
<dbReference type="Proteomes" id="UP000245829">
    <property type="component" value="Unassembled WGS sequence"/>
</dbReference>
<dbReference type="SFLD" id="SFLDF00344">
    <property type="entry name" value="ELP3-like"/>
    <property type="match status" value="1"/>
</dbReference>
<keyword evidence="10 15" id="KW-0408">Iron</keyword>
<comment type="catalytic activity">
    <reaction evidence="14">
        <text>uridine(34) in tRNA + acetyl-CoA + S-adenosyl-L-methionine + H2O = 5-(carboxymethyl)uridine(34) in tRNA + 5'-deoxyadenosine + L-methionine + CoA + 2 H(+)</text>
        <dbReference type="Rhea" id="RHEA:61020"/>
        <dbReference type="Rhea" id="RHEA-COMP:10407"/>
        <dbReference type="Rhea" id="RHEA-COMP:11727"/>
        <dbReference type="ChEBI" id="CHEBI:15377"/>
        <dbReference type="ChEBI" id="CHEBI:15378"/>
        <dbReference type="ChEBI" id="CHEBI:17319"/>
        <dbReference type="ChEBI" id="CHEBI:57287"/>
        <dbReference type="ChEBI" id="CHEBI:57288"/>
        <dbReference type="ChEBI" id="CHEBI:57844"/>
        <dbReference type="ChEBI" id="CHEBI:59789"/>
        <dbReference type="ChEBI" id="CHEBI:65315"/>
        <dbReference type="ChEBI" id="CHEBI:74882"/>
        <dbReference type="EC" id="2.3.1.311"/>
    </reaction>
    <physiologicalReaction direction="left-to-right" evidence="14">
        <dbReference type="Rhea" id="RHEA:61021"/>
    </physiologicalReaction>
</comment>
<dbReference type="SUPFAM" id="SSF55729">
    <property type="entry name" value="Acyl-CoA N-acyltransferases (Nat)"/>
    <property type="match status" value="1"/>
</dbReference>
<evidence type="ECO:0000259" key="16">
    <source>
        <dbReference type="PROSITE" id="PS51918"/>
    </source>
</evidence>
<dbReference type="Pfam" id="PF23613">
    <property type="entry name" value="ELP3_N"/>
    <property type="match status" value="1"/>
</dbReference>
<dbReference type="InterPro" id="IPR013785">
    <property type="entry name" value="Aldolase_TIM"/>
</dbReference>
<evidence type="ECO:0000256" key="14">
    <source>
        <dbReference type="ARBA" id="ARBA00047372"/>
    </source>
</evidence>
<protein>
    <recommendedName>
        <fullName evidence="13">tRNA carboxymethyluridine synthase</fullName>
        <ecNumber evidence="13">2.3.1.311</ecNumber>
    </recommendedName>
</protein>
<keyword evidence="11 15" id="KW-0411">Iron-sulfur</keyword>
<comment type="similarity">
    <text evidence="2">Belongs to the ELP3 family.</text>
</comment>
<dbReference type="GO" id="GO:0000049">
    <property type="term" value="F:tRNA binding"/>
    <property type="evidence" value="ECO:0007669"/>
    <property type="project" value="UniProtKB-KW"/>
</dbReference>
<dbReference type="InterPro" id="IPR006638">
    <property type="entry name" value="Elp3/MiaA/NifB-like_rSAM"/>
</dbReference>
<dbReference type="Gene3D" id="3.20.20.70">
    <property type="entry name" value="Aldolase class I"/>
    <property type="match status" value="1"/>
</dbReference>
<keyword evidence="5" id="KW-0808">Transferase</keyword>
<evidence type="ECO:0000256" key="8">
    <source>
        <dbReference type="ARBA" id="ARBA00022723"/>
    </source>
</evidence>
<dbReference type="OrthoDB" id="49957at2157"/>
<keyword evidence="3" id="KW-0004">4Fe-4S</keyword>
<keyword evidence="18" id="KW-1185">Reference proteome</keyword>
<dbReference type="PIRSF" id="PIRSF005669">
    <property type="entry name" value="Hist_AcTrfase_ELP3"/>
    <property type="match status" value="1"/>
</dbReference>
<dbReference type="InterPro" id="IPR016181">
    <property type="entry name" value="Acyl_CoA_acyltransferase"/>
</dbReference>
<dbReference type="Pfam" id="PF16199">
    <property type="entry name" value="Radical_SAM_C"/>
    <property type="match status" value="1"/>
</dbReference>
<proteinExistence type="inferred from homology"/>
<evidence type="ECO:0000256" key="6">
    <source>
        <dbReference type="ARBA" id="ARBA00022691"/>
    </source>
</evidence>
<dbReference type="SUPFAM" id="SSF102114">
    <property type="entry name" value="Radical SAM enzymes"/>
    <property type="match status" value="1"/>
</dbReference>
<dbReference type="EC" id="2.3.1.311" evidence="13"/>
<evidence type="ECO:0000313" key="17">
    <source>
        <dbReference type="EMBL" id="GBH33522.1"/>
    </source>
</evidence>
<dbReference type="GeneID" id="76209650"/>
<comment type="caution">
    <text evidence="17">The sequence shown here is derived from an EMBL/GenBank/DDBJ whole genome shotgun (WGS) entry which is preliminary data.</text>
</comment>
<dbReference type="PANTHER" id="PTHR11135">
    <property type="entry name" value="HISTONE ACETYLTRANSFERASE-RELATED"/>
    <property type="match status" value="1"/>
</dbReference>
<dbReference type="GO" id="GO:0002926">
    <property type="term" value="P:tRNA wobble base 5-methoxycarbonylmethyl-2-thiouridinylation"/>
    <property type="evidence" value="ECO:0007669"/>
    <property type="project" value="TreeGrafter"/>
</dbReference>
<dbReference type="SFLD" id="SFLDG01086">
    <property type="entry name" value="elongater_protein-like"/>
    <property type="match status" value="1"/>
</dbReference>
<comment type="cofactor">
    <cofactor evidence="15">
        <name>[4Fe-4S] cluster</name>
        <dbReference type="ChEBI" id="CHEBI:49883"/>
    </cofactor>
    <text evidence="15">Binds 1 [4Fe-4S] cluster. The cluster is coordinated with 3 cysteines and an exchangeable S-adenosyl-L-methionine.</text>
</comment>
<evidence type="ECO:0000256" key="3">
    <source>
        <dbReference type="ARBA" id="ARBA00022485"/>
    </source>
</evidence>
<dbReference type="GO" id="GO:0106261">
    <property type="term" value="F:tRNA uridine(34) acetyltransferase activity"/>
    <property type="evidence" value="ECO:0007669"/>
    <property type="project" value="UniProtKB-EC"/>
</dbReference>
<evidence type="ECO:0000256" key="11">
    <source>
        <dbReference type="ARBA" id="ARBA00023014"/>
    </source>
</evidence>
<dbReference type="InterPro" id="IPR032432">
    <property type="entry name" value="Radical_SAM_C"/>
</dbReference>
<name>A0A2S2KPF0_9ARCH</name>
<evidence type="ECO:0000256" key="13">
    <source>
        <dbReference type="ARBA" id="ARBA00044771"/>
    </source>
</evidence>
<feature type="binding site" evidence="15">
    <location>
        <position position="91"/>
    </location>
    <ligand>
        <name>[4Fe-4S] cluster</name>
        <dbReference type="ChEBI" id="CHEBI:49883"/>
        <note>4Fe-4S-S-AdoMet</note>
    </ligand>
</feature>
<dbReference type="RefSeq" id="WP_109876166.1">
    <property type="nucleotide sequence ID" value="NZ_AP026695.1"/>
</dbReference>
<sequence length="528" mass="59876">MSNLDPVLSKACSEITQNILTINDPSKKQVKEEIIKICTKYALDRIPRNYEILSMAKESDFNKLRKVLLRKPAKTASGVAVVALMPKPYACPHGRCTYCPGGIEYNSPNSYTGKEPSSLNAIENQFDPKLQITSKIKKLIAFGHEPSKMEVVIVGGTFLFMPKDYQENFIKSCYDALNGIDSKNLQEAKSNNEHATIRNVGFTIETKPDYCKKEHVDLMLNYGITRIEIGVQSLQERVYKRVNRGHNYNDVVTSFQISKDAGYKIVAHMMPGLPTMTPEGDIADFKKLFADAHLRPDMLKIYPSLVIENTPLYEEYKQGKYIPYSDEDMIKVLTEVKKNVPKWVRIMRIQREISPNEIIAGPKSGNLRQIVHQNLAKQGLVCKCIRCREAGLSNKKSDPNDVKLKRINYDSSGGKEVFLSYEDKNESIYGFLRLRKPSNDAHRDEVGKDSCIVREIHVYGKSLKLGEKGENEIQHSGLGKNLMNEAEKISKEEFDAKKILVISAVGTREYYQKLGYSLYGPYMSKTLN</sequence>
<dbReference type="AlphaFoldDB" id="A0A2S2KPF0"/>
<dbReference type="InterPro" id="IPR007197">
    <property type="entry name" value="rSAM"/>
</dbReference>
<dbReference type="Pfam" id="PF04055">
    <property type="entry name" value="Radical_SAM"/>
    <property type="match status" value="1"/>
</dbReference>
<organism evidence="17 18">
    <name type="scientific">Nitrosopumilus zosterae</name>
    <dbReference type="NCBI Taxonomy" id="718286"/>
    <lineage>
        <taxon>Archaea</taxon>
        <taxon>Nitrososphaerota</taxon>
        <taxon>Nitrososphaeria</taxon>
        <taxon>Nitrosopumilales</taxon>
        <taxon>Nitrosopumilaceae</taxon>
        <taxon>Nitrosopumilus</taxon>
    </lineage>
</organism>
<evidence type="ECO:0000256" key="1">
    <source>
        <dbReference type="ARBA" id="ARBA00005217"/>
    </source>
</evidence>
<dbReference type="SMART" id="SM00729">
    <property type="entry name" value="Elp3"/>
    <property type="match status" value="1"/>
</dbReference>
<dbReference type="Gene3D" id="3.40.630.30">
    <property type="match status" value="1"/>
</dbReference>
<reference evidence="17 18" key="1">
    <citation type="submission" date="2018-05" db="EMBL/GenBank/DDBJ databases">
        <title>genome sequencing of Nitrosopumilus sp. NM25.</title>
        <authorList>
            <person name="Mori K."/>
            <person name="Nakagawa T."/>
        </authorList>
    </citation>
    <scope>NUCLEOTIDE SEQUENCE [LARGE SCALE GENOMIC DNA]</scope>
    <source>
        <strain evidence="17 18">NM25</strain>
    </source>
</reference>
<evidence type="ECO:0000256" key="12">
    <source>
        <dbReference type="ARBA" id="ARBA00023315"/>
    </source>
</evidence>
<feature type="binding site" evidence="15">
    <location>
        <position position="96"/>
    </location>
    <ligand>
        <name>[4Fe-4S] cluster</name>
        <dbReference type="ChEBI" id="CHEBI:49883"/>
        <note>4Fe-4S-S-AdoMet</note>
    </ligand>
</feature>
<dbReference type="InterPro" id="IPR034687">
    <property type="entry name" value="ELP3-like"/>
</dbReference>
<evidence type="ECO:0000256" key="5">
    <source>
        <dbReference type="ARBA" id="ARBA00022679"/>
    </source>
</evidence>
<dbReference type="CDD" id="cd01335">
    <property type="entry name" value="Radical_SAM"/>
    <property type="match status" value="1"/>
</dbReference>